<reference evidence="2" key="1">
    <citation type="submission" date="2023-03" db="EMBL/GenBank/DDBJ databases">
        <title>Massive genome expansion in bonnet fungi (Mycena s.s.) driven by repeated elements and novel gene families across ecological guilds.</title>
        <authorList>
            <consortium name="Lawrence Berkeley National Laboratory"/>
            <person name="Harder C.B."/>
            <person name="Miyauchi S."/>
            <person name="Viragh M."/>
            <person name="Kuo A."/>
            <person name="Thoen E."/>
            <person name="Andreopoulos B."/>
            <person name="Lu D."/>
            <person name="Skrede I."/>
            <person name="Drula E."/>
            <person name="Henrissat B."/>
            <person name="Morin E."/>
            <person name="Kohler A."/>
            <person name="Barry K."/>
            <person name="LaButti K."/>
            <person name="Morin E."/>
            <person name="Salamov A."/>
            <person name="Lipzen A."/>
            <person name="Mereny Z."/>
            <person name="Hegedus B."/>
            <person name="Baldrian P."/>
            <person name="Stursova M."/>
            <person name="Weitz H."/>
            <person name="Taylor A."/>
            <person name="Grigoriev I.V."/>
            <person name="Nagy L.G."/>
            <person name="Martin F."/>
            <person name="Kauserud H."/>
        </authorList>
    </citation>
    <scope>NUCLEOTIDE SEQUENCE</scope>
    <source>
        <strain evidence="2">CBHHK067</strain>
    </source>
</reference>
<evidence type="ECO:0000313" key="2">
    <source>
        <dbReference type="EMBL" id="KAJ7601531.1"/>
    </source>
</evidence>
<dbReference type="AlphaFoldDB" id="A0AAD7AWI9"/>
<evidence type="ECO:0000256" key="1">
    <source>
        <dbReference type="SAM" id="MobiDB-lite"/>
    </source>
</evidence>
<name>A0AAD7AWI9_MYCRO</name>
<sequence length="240" mass="27454">MKSNTDKQLLRFSPLRTSSPSRLSSDTPPRLSRPRDASLIADKENTRYNFIPSVKAPNSLPSMVSMFQLLAHLCRPPRSPMGLKLCRLRTVTPWGGFPSLSKMKQQTKMSGLYGIGAARICGRMMLDVGQMHKVQGIIRKVSCLQILKVRFADVRELQQEEVKPEIKDKAIDTTLPPSDYSNLFTVEKWVIDRMRHAQGEGLSFSTWLQRVQKRIEFLEGLDEHRLRILAEIHLLSRNLE</sequence>
<keyword evidence="3" id="KW-1185">Reference proteome</keyword>
<feature type="region of interest" description="Disordered" evidence="1">
    <location>
        <begin position="1"/>
        <end position="38"/>
    </location>
</feature>
<protein>
    <submittedName>
        <fullName evidence="2">Uncharacterized protein</fullName>
    </submittedName>
</protein>
<accession>A0AAD7AWI9</accession>
<gene>
    <name evidence="2" type="ORF">B0H17DRAFT_1155269</name>
</gene>
<dbReference type="EMBL" id="JARKIE010001545">
    <property type="protein sequence ID" value="KAJ7601531.1"/>
    <property type="molecule type" value="Genomic_DNA"/>
</dbReference>
<proteinExistence type="predicted"/>
<evidence type="ECO:0000313" key="3">
    <source>
        <dbReference type="Proteomes" id="UP001221757"/>
    </source>
</evidence>
<comment type="caution">
    <text evidence="2">The sequence shown here is derived from an EMBL/GenBank/DDBJ whole genome shotgun (WGS) entry which is preliminary data.</text>
</comment>
<dbReference type="Proteomes" id="UP001221757">
    <property type="component" value="Unassembled WGS sequence"/>
</dbReference>
<feature type="compositionally biased region" description="Low complexity" evidence="1">
    <location>
        <begin position="10"/>
        <end position="30"/>
    </location>
</feature>
<organism evidence="2 3">
    <name type="scientific">Mycena rosella</name>
    <name type="common">Pink bonnet</name>
    <name type="synonym">Agaricus rosellus</name>
    <dbReference type="NCBI Taxonomy" id="1033263"/>
    <lineage>
        <taxon>Eukaryota</taxon>
        <taxon>Fungi</taxon>
        <taxon>Dikarya</taxon>
        <taxon>Basidiomycota</taxon>
        <taxon>Agaricomycotina</taxon>
        <taxon>Agaricomycetes</taxon>
        <taxon>Agaricomycetidae</taxon>
        <taxon>Agaricales</taxon>
        <taxon>Marasmiineae</taxon>
        <taxon>Mycenaceae</taxon>
        <taxon>Mycena</taxon>
    </lineage>
</organism>